<sequence length="181" mass="20117">MEIDFYSSTVSDDTVTQKKKKGETGRPLSKKTQHKKHIKLKKNDKEAAISTTEADSDSTVASLITESKIINPVTVKSEKADTDSCQSSAISHTVQAMEVDVNASVTFEKTQIEVKKKGRPKKGKRQINFNKKLQSDSESKTKEKNESKNIELSFTNIDGSTVCYEKCDGNTQFIISGEFNN</sequence>
<organism evidence="1 2">
    <name type="scientific">Panagrolaimus sp. ES5</name>
    <dbReference type="NCBI Taxonomy" id="591445"/>
    <lineage>
        <taxon>Eukaryota</taxon>
        <taxon>Metazoa</taxon>
        <taxon>Ecdysozoa</taxon>
        <taxon>Nematoda</taxon>
        <taxon>Chromadorea</taxon>
        <taxon>Rhabditida</taxon>
        <taxon>Tylenchina</taxon>
        <taxon>Panagrolaimomorpha</taxon>
        <taxon>Panagrolaimoidea</taxon>
        <taxon>Panagrolaimidae</taxon>
        <taxon>Panagrolaimus</taxon>
    </lineage>
</organism>
<evidence type="ECO:0000313" key="1">
    <source>
        <dbReference type="Proteomes" id="UP000887579"/>
    </source>
</evidence>
<dbReference type="WBParaSite" id="ES5_v2.g18617.t1">
    <property type="protein sequence ID" value="ES5_v2.g18617.t1"/>
    <property type="gene ID" value="ES5_v2.g18617"/>
</dbReference>
<accession>A0AC34FN09</accession>
<proteinExistence type="predicted"/>
<protein>
    <submittedName>
        <fullName evidence="2">Uncharacterized protein</fullName>
    </submittedName>
</protein>
<reference evidence="2" key="1">
    <citation type="submission" date="2022-11" db="UniProtKB">
        <authorList>
            <consortium name="WormBaseParasite"/>
        </authorList>
    </citation>
    <scope>IDENTIFICATION</scope>
</reference>
<evidence type="ECO:0000313" key="2">
    <source>
        <dbReference type="WBParaSite" id="ES5_v2.g18617.t1"/>
    </source>
</evidence>
<dbReference type="Proteomes" id="UP000887579">
    <property type="component" value="Unplaced"/>
</dbReference>
<name>A0AC34FN09_9BILA</name>